<evidence type="ECO:0000256" key="6">
    <source>
        <dbReference type="SAM" id="MobiDB-lite"/>
    </source>
</evidence>
<dbReference type="InterPro" id="IPR036864">
    <property type="entry name" value="Zn2-C6_fun-type_DNA-bd_sf"/>
</dbReference>
<feature type="domain" description="Zn(2)-C6 fungal-type" evidence="7">
    <location>
        <begin position="21"/>
        <end position="68"/>
    </location>
</feature>
<reference evidence="8" key="1">
    <citation type="submission" date="2022-08" db="EMBL/GenBank/DDBJ databases">
        <authorList>
            <consortium name="DOE Joint Genome Institute"/>
            <person name="Min B."/>
            <person name="Riley R."/>
            <person name="Sierra-Patev S."/>
            <person name="Naranjo-Ortiz M."/>
            <person name="Looney B."/>
            <person name="Konkel Z."/>
            <person name="Slot J.C."/>
            <person name="Sakamoto Y."/>
            <person name="Steenwyk J.L."/>
            <person name="Rokas A."/>
            <person name="Carro J."/>
            <person name="Camarero S."/>
            <person name="Ferreira P."/>
            <person name="Molpeceres G."/>
            <person name="Ruiz-Duenas F.J."/>
            <person name="Serrano A."/>
            <person name="Henrissat B."/>
            <person name="Drula E."/>
            <person name="Hughes K.W."/>
            <person name="Mata J.L."/>
            <person name="Ishikawa N.K."/>
            <person name="Vargas-Isla R."/>
            <person name="Ushijima S."/>
            <person name="Smith C.A."/>
            <person name="Ahrendt S."/>
            <person name="Andreopoulos W."/>
            <person name="He G."/>
            <person name="Labutti K."/>
            <person name="Lipzen A."/>
            <person name="Ng V."/>
            <person name="Sandor L."/>
            <person name="Barry K."/>
            <person name="Martinez A.T."/>
            <person name="Xiao Y."/>
            <person name="Gibbons J.G."/>
            <person name="Terashima K."/>
            <person name="Hibbett D.S."/>
            <person name="Grigoriev I.V."/>
        </authorList>
    </citation>
    <scope>NUCLEOTIDE SEQUENCE</scope>
    <source>
        <strain evidence="8">TFB9207</strain>
    </source>
</reference>
<keyword evidence="5" id="KW-0539">Nucleus</keyword>
<dbReference type="CDD" id="cd00067">
    <property type="entry name" value="GAL4"/>
    <property type="match status" value="1"/>
</dbReference>
<dbReference type="GO" id="GO:0008270">
    <property type="term" value="F:zinc ion binding"/>
    <property type="evidence" value="ECO:0007669"/>
    <property type="project" value="InterPro"/>
</dbReference>
<dbReference type="PANTHER" id="PTHR47338">
    <property type="entry name" value="ZN(II)2CYS6 TRANSCRIPTION FACTOR (EUROFUNG)-RELATED"/>
    <property type="match status" value="1"/>
</dbReference>
<dbReference type="GO" id="GO:0006351">
    <property type="term" value="P:DNA-templated transcription"/>
    <property type="evidence" value="ECO:0007669"/>
    <property type="project" value="InterPro"/>
</dbReference>
<dbReference type="PROSITE" id="PS50048">
    <property type="entry name" value="ZN2_CY6_FUNGAL_2"/>
    <property type="match status" value="1"/>
</dbReference>
<evidence type="ECO:0000256" key="3">
    <source>
        <dbReference type="ARBA" id="ARBA00023015"/>
    </source>
</evidence>
<keyword evidence="2" id="KW-0479">Metal-binding</keyword>
<dbReference type="GO" id="GO:0005634">
    <property type="term" value="C:nucleus"/>
    <property type="evidence" value="ECO:0007669"/>
    <property type="project" value="UniProtKB-SubCell"/>
</dbReference>
<dbReference type="GO" id="GO:0000981">
    <property type="term" value="F:DNA-binding transcription factor activity, RNA polymerase II-specific"/>
    <property type="evidence" value="ECO:0007669"/>
    <property type="project" value="InterPro"/>
</dbReference>
<keyword evidence="4" id="KW-0804">Transcription</keyword>
<evidence type="ECO:0000259" key="7">
    <source>
        <dbReference type="PROSITE" id="PS50048"/>
    </source>
</evidence>
<sequence>MPPRRTTGTSHSKPALRRNQACISCRKRKLRCDATRPHCGACVKHWEAITSAPAPPGLSHPAEPQCLYELSEGLTLTPYLHSETKIRQLEAEIKSLKSKLRAQQATTADSESTPNSQPTGGDTESNQDGYISTRDRTINLDQPLPSSDFDPEPEANMPEPDFYFKLYLLGWNPELPDPDTLNHYIDVFFRCDPCSSSVLHRSTFLESMRLSPRDPGFPHSSVLHAISASASRWYPKRVIVLPDGTRRDTLGEFHAAKTRWHIDRCMSTGENIFEVLQACIILAWYFYQEGRWVEVWIFAAFQTRVSVPLRLNYPGTFSTQGMYSPGAYLTPPRGAHDLESRRRLWWMIVFFDRVVSVGGWTHSIDERDIGTEFPLRHEDFVNQNQMPSNPQDLSTPDVFVHHPPLYTDSFILLLKSIMLFGKVTDFNVRGVLRAPVAPNRHQNPFLLEGFEALDKLISHDFLESLPPIYKSNYGINTEDIEQLDTDLYLLHLVPHAATITLHNSYLDFADPENLSSARCLHAAKSILASYHALVAITLDISKLHPFVVICWYLAAVVQVKLCKYFIDIKDLDRETTVWSEINVFRYAMLAYGEKSGIGSRQEKLLQTVMEDILKLTSHKEPLAIGAPLDIYAVASRWRKDIGYHPNGITTPPPDDPDRNTILALRDNWDYSNEPPYQASNVQWAEILLGPEVWQNW</sequence>
<dbReference type="AlphaFoldDB" id="A0AA38PL12"/>
<dbReference type="GO" id="GO:0003677">
    <property type="term" value="F:DNA binding"/>
    <property type="evidence" value="ECO:0007669"/>
    <property type="project" value="InterPro"/>
</dbReference>
<dbReference type="Pfam" id="PF04082">
    <property type="entry name" value="Fungal_trans"/>
    <property type="match status" value="1"/>
</dbReference>
<comment type="subcellular location">
    <subcellularLocation>
        <location evidence="1">Nucleus</location>
    </subcellularLocation>
</comment>
<feature type="region of interest" description="Disordered" evidence="6">
    <location>
        <begin position="100"/>
        <end position="155"/>
    </location>
</feature>
<dbReference type="InterPro" id="IPR007219">
    <property type="entry name" value="XnlR_reg_dom"/>
</dbReference>
<accession>A0AA38PL12</accession>
<dbReference type="Gene3D" id="4.10.240.10">
    <property type="entry name" value="Zn(2)-C6 fungal-type DNA-binding domain"/>
    <property type="match status" value="1"/>
</dbReference>
<keyword evidence="9" id="KW-1185">Reference proteome</keyword>
<evidence type="ECO:0000256" key="4">
    <source>
        <dbReference type="ARBA" id="ARBA00023163"/>
    </source>
</evidence>
<evidence type="ECO:0000313" key="9">
    <source>
        <dbReference type="Proteomes" id="UP001163846"/>
    </source>
</evidence>
<keyword evidence="3" id="KW-0805">Transcription regulation</keyword>
<dbReference type="CDD" id="cd12148">
    <property type="entry name" value="fungal_TF_MHR"/>
    <property type="match status" value="1"/>
</dbReference>
<proteinExistence type="predicted"/>
<dbReference type="PANTHER" id="PTHR47338:SF29">
    <property type="entry name" value="ZN(2)-C6 FUNGAL-TYPE DOMAIN-CONTAINING PROTEIN"/>
    <property type="match status" value="1"/>
</dbReference>
<evidence type="ECO:0000256" key="1">
    <source>
        <dbReference type="ARBA" id="ARBA00004123"/>
    </source>
</evidence>
<protein>
    <recommendedName>
        <fullName evidence="7">Zn(2)-C6 fungal-type domain-containing protein</fullName>
    </recommendedName>
</protein>
<dbReference type="InterPro" id="IPR050815">
    <property type="entry name" value="TF_fung"/>
</dbReference>
<feature type="compositionally biased region" description="Polar residues" evidence="6">
    <location>
        <begin position="101"/>
        <end position="130"/>
    </location>
</feature>
<dbReference type="EMBL" id="MU805945">
    <property type="protein sequence ID" value="KAJ3844898.1"/>
    <property type="molecule type" value="Genomic_DNA"/>
</dbReference>
<organism evidence="8 9">
    <name type="scientific">Lentinula raphanica</name>
    <dbReference type="NCBI Taxonomy" id="153919"/>
    <lineage>
        <taxon>Eukaryota</taxon>
        <taxon>Fungi</taxon>
        <taxon>Dikarya</taxon>
        <taxon>Basidiomycota</taxon>
        <taxon>Agaricomycotina</taxon>
        <taxon>Agaricomycetes</taxon>
        <taxon>Agaricomycetidae</taxon>
        <taxon>Agaricales</taxon>
        <taxon>Marasmiineae</taxon>
        <taxon>Omphalotaceae</taxon>
        <taxon>Lentinula</taxon>
    </lineage>
</organism>
<evidence type="ECO:0000256" key="5">
    <source>
        <dbReference type="ARBA" id="ARBA00023242"/>
    </source>
</evidence>
<gene>
    <name evidence="8" type="ORF">F5878DRAFT_551610</name>
</gene>
<evidence type="ECO:0000256" key="2">
    <source>
        <dbReference type="ARBA" id="ARBA00022723"/>
    </source>
</evidence>
<dbReference type="Proteomes" id="UP001163846">
    <property type="component" value="Unassembled WGS sequence"/>
</dbReference>
<dbReference type="Pfam" id="PF00172">
    <property type="entry name" value="Zn_clus"/>
    <property type="match status" value="1"/>
</dbReference>
<name>A0AA38PL12_9AGAR</name>
<evidence type="ECO:0000313" key="8">
    <source>
        <dbReference type="EMBL" id="KAJ3844898.1"/>
    </source>
</evidence>
<dbReference type="SUPFAM" id="SSF57701">
    <property type="entry name" value="Zn2/Cys6 DNA-binding domain"/>
    <property type="match status" value="1"/>
</dbReference>
<comment type="caution">
    <text evidence="8">The sequence shown here is derived from an EMBL/GenBank/DDBJ whole genome shotgun (WGS) entry which is preliminary data.</text>
</comment>
<dbReference type="InterPro" id="IPR001138">
    <property type="entry name" value="Zn2Cys6_DnaBD"/>
</dbReference>
<dbReference type="SMART" id="SM00066">
    <property type="entry name" value="GAL4"/>
    <property type="match status" value="1"/>
</dbReference>